<keyword evidence="4" id="KW-0238">DNA-binding</keyword>
<dbReference type="InterPro" id="IPR006612">
    <property type="entry name" value="THAP_Znf"/>
</dbReference>
<protein>
    <recommendedName>
        <fullName evidence="5">THAP-type domain-containing protein</fullName>
    </recommendedName>
</protein>
<evidence type="ECO:0000256" key="4">
    <source>
        <dbReference type="ARBA" id="ARBA00023125"/>
    </source>
</evidence>
<organism evidence="6 7">
    <name type="scientific">Aphis craccivora</name>
    <name type="common">Cowpea aphid</name>
    <dbReference type="NCBI Taxonomy" id="307492"/>
    <lineage>
        <taxon>Eukaryota</taxon>
        <taxon>Metazoa</taxon>
        <taxon>Ecdysozoa</taxon>
        <taxon>Arthropoda</taxon>
        <taxon>Hexapoda</taxon>
        <taxon>Insecta</taxon>
        <taxon>Pterygota</taxon>
        <taxon>Neoptera</taxon>
        <taxon>Paraneoptera</taxon>
        <taxon>Hemiptera</taxon>
        <taxon>Sternorrhyncha</taxon>
        <taxon>Aphidomorpha</taxon>
        <taxon>Aphidoidea</taxon>
        <taxon>Aphididae</taxon>
        <taxon>Aphidini</taxon>
        <taxon>Aphis</taxon>
        <taxon>Aphis</taxon>
    </lineage>
</organism>
<reference evidence="6 7" key="1">
    <citation type="submission" date="2019-08" db="EMBL/GenBank/DDBJ databases">
        <title>Whole genome of Aphis craccivora.</title>
        <authorList>
            <person name="Voronova N.V."/>
            <person name="Shulinski R.S."/>
            <person name="Bandarenka Y.V."/>
            <person name="Zhorov D.G."/>
            <person name="Warner D."/>
        </authorList>
    </citation>
    <scope>NUCLEOTIDE SEQUENCE [LARGE SCALE GENOMIC DNA]</scope>
    <source>
        <strain evidence="6">180601</strain>
        <tissue evidence="6">Whole Body</tissue>
    </source>
</reference>
<evidence type="ECO:0000256" key="1">
    <source>
        <dbReference type="ARBA" id="ARBA00022723"/>
    </source>
</evidence>
<comment type="caution">
    <text evidence="6">The sequence shown here is derived from an EMBL/GenBank/DDBJ whole genome shotgun (WGS) entry which is preliminary data.</text>
</comment>
<dbReference type="Pfam" id="PF05485">
    <property type="entry name" value="THAP"/>
    <property type="match status" value="1"/>
</dbReference>
<accession>A0A6G0VS63</accession>
<feature type="non-terminal residue" evidence="6">
    <location>
        <position position="1"/>
    </location>
</feature>
<evidence type="ECO:0000256" key="3">
    <source>
        <dbReference type="ARBA" id="ARBA00022833"/>
    </source>
</evidence>
<keyword evidence="1" id="KW-0479">Metal-binding</keyword>
<evidence type="ECO:0000313" key="6">
    <source>
        <dbReference type="EMBL" id="KAF0707465.1"/>
    </source>
</evidence>
<keyword evidence="7" id="KW-1185">Reference proteome</keyword>
<evidence type="ECO:0000256" key="2">
    <source>
        <dbReference type="ARBA" id="ARBA00022771"/>
    </source>
</evidence>
<feature type="domain" description="THAP-type" evidence="5">
    <location>
        <begin position="5"/>
        <end position="44"/>
    </location>
</feature>
<sequence>NIELEAFSPKKLRRKVICSAHFRNNDYSNPAAPKSRLKPNVVPKSYLSEDNNDECDGLVIKSPKSWSWRISKKDSTVEDAHVNVDEIMNTTPTKLQKRTTQMVELFQGTN</sequence>
<dbReference type="EMBL" id="VUJU01012533">
    <property type="protein sequence ID" value="KAF0707465.1"/>
    <property type="molecule type" value="Genomic_DNA"/>
</dbReference>
<name>A0A6G0VS63_APHCR</name>
<gene>
    <name evidence="6" type="ORF">FWK35_00034647</name>
</gene>
<evidence type="ECO:0000259" key="5">
    <source>
        <dbReference type="Pfam" id="PF05485"/>
    </source>
</evidence>
<proteinExistence type="predicted"/>
<evidence type="ECO:0000313" key="7">
    <source>
        <dbReference type="Proteomes" id="UP000478052"/>
    </source>
</evidence>
<dbReference type="Proteomes" id="UP000478052">
    <property type="component" value="Unassembled WGS sequence"/>
</dbReference>
<keyword evidence="2" id="KW-0863">Zinc-finger</keyword>
<dbReference type="AlphaFoldDB" id="A0A6G0VS63"/>
<dbReference type="GO" id="GO:0008270">
    <property type="term" value="F:zinc ion binding"/>
    <property type="evidence" value="ECO:0007669"/>
    <property type="project" value="UniProtKB-KW"/>
</dbReference>
<keyword evidence="3" id="KW-0862">Zinc</keyword>
<dbReference type="GO" id="GO:0003677">
    <property type="term" value="F:DNA binding"/>
    <property type="evidence" value="ECO:0007669"/>
    <property type="project" value="UniProtKB-KW"/>
</dbReference>